<sequence>MASDINSFSSDEWELLVGDQFRALRIRADLEQTELATLASISVGALKNLEGGKGSSLKTIIKVSRVLGRTDWLNALAPTVSVSPMQLLKGQRKDRVRKKVSRSRKPKTE</sequence>
<keyword evidence="4" id="KW-1185">Reference proteome</keyword>
<dbReference type="RefSeq" id="WP_012508901.1">
    <property type="nucleotide sequence ID" value="NC_011060.1"/>
</dbReference>
<dbReference type="Proteomes" id="UP000002724">
    <property type="component" value="Chromosome"/>
</dbReference>
<dbReference type="Pfam" id="PF13560">
    <property type="entry name" value="HTH_31"/>
    <property type="match status" value="1"/>
</dbReference>
<dbReference type="InterPro" id="IPR010982">
    <property type="entry name" value="Lambda_DNA-bd_dom_sf"/>
</dbReference>
<dbReference type="Gene3D" id="1.10.260.40">
    <property type="entry name" value="lambda repressor-like DNA-binding domains"/>
    <property type="match status" value="1"/>
</dbReference>
<dbReference type="EMBL" id="CP001110">
    <property type="protein sequence ID" value="ACF44425.1"/>
    <property type="molecule type" value="Genomic_DNA"/>
</dbReference>
<evidence type="ECO:0000313" key="4">
    <source>
        <dbReference type="Proteomes" id="UP000002724"/>
    </source>
</evidence>
<evidence type="ECO:0000259" key="2">
    <source>
        <dbReference type="PROSITE" id="PS50943"/>
    </source>
</evidence>
<name>B4SDQ7_PELPB</name>
<feature type="domain" description="HTH cro/C1-type" evidence="2">
    <location>
        <begin position="21"/>
        <end position="73"/>
    </location>
</feature>
<dbReference type="InterPro" id="IPR001387">
    <property type="entry name" value="Cro/C1-type_HTH"/>
</dbReference>
<dbReference type="PROSITE" id="PS50943">
    <property type="entry name" value="HTH_CROC1"/>
    <property type="match status" value="1"/>
</dbReference>
<dbReference type="OrthoDB" id="122879at2"/>
<dbReference type="SMART" id="SM00530">
    <property type="entry name" value="HTH_XRE"/>
    <property type="match status" value="1"/>
</dbReference>
<dbReference type="KEGG" id="pph:Ppha_2228"/>
<reference evidence="3 4" key="1">
    <citation type="submission" date="2008-06" db="EMBL/GenBank/DDBJ databases">
        <title>Complete sequence of Pelodictyon phaeoclathratiforme BU-1.</title>
        <authorList>
            <consortium name="US DOE Joint Genome Institute"/>
            <person name="Lucas S."/>
            <person name="Copeland A."/>
            <person name="Lapidus A."/>
            <person name="Glavina del Rio T."/>
            <person name="Dalin E."/>
            <person name="Tice H."/>
            <person name="Bruce D."/>
            <person name="Goodwin L."/>
            <person name="Pitluck S."/>
            <person name="Schmutz J."/>
            <person name="Larimer F."/>
            <person name="Land M."/>
            <person name="Hauser L."/>
            <person name="Kyrpides N."/>
            <person name="Mikhailova N."/>
            <person name="Liu Z."/>
            <person name="Li T."/>
            <person name="Zhao F."/>
            <person name="Overmann J."/>
            <person name="Bryant D.A."/>
            <person name="Richardson P."/>
        </authorList>
    </citation>
    <scope>NUCLEOTIDE SEQUENCE [LARGE SCALE GENOMIC DNA]</scope>
    <source>
        <strain evidence="4">DSM 5477 / BU-1</strain>
    </source>
</reference>
<dbReference type="GO" id="GO:0003677">
    <property type="term" value="F:DNA binding"/>
    <property type="evidence" value="ECO:0007669"/>
    <property type="project" value="InterPro"/>
</dbReference>
<dbReference type="SUPFAM" id="SSF47413">
    <property type="entry name" value="lambda repressor-like DNA-binding domains"/>
    <property type="match status" value="1"/>
</dbReference>
<protein>
    <submittedName>
        <fullName evidence="3">Transcriptional regulator, XRE family</fullName>
    </submittedName>
</protein>
<accession>B4SDQ7</accession>
<dbReference type="eggNOG" id="COG1396">
    <property type="taxonomic scope" value="Bacteria"/>
</dbReference>
<gene>
    <name evidence="3" type="ordered locus">Ppha_2228</name>
</gene>
<organism evidence="3 4">
    <name type="scientific">Pelodictyon phaeoclathratiforme (strain DSM 5477 / BU-1)</name>
    <dbReference type="NCBI Taxonomy" id="324925"/>
    <lineage>
        <taxon>Bacteria</taxon>
        <taxon>Pseudomonadati</taxon>
        <taxon>Chlorobiota</taxon>
        <taxon>Chlorobiia</taxon>
        <taxon>Chlorobiales</taxon>
        <taxon>Chlorobiaceae</taxon>
        <taxon>Chlorobium/Pelodictyon group</taxon>
        <taxon>Pelodictyon</taxon>
    </lineage>
</organism>
<dbReference type="AlphaFoldDB" id="B4SDQ7"/>
<dbReference type="STRING" id="324925.Ppha_2228"/>
<evidence type="ECO:0000313" key="3">
    <source>
        <dbReference type="EMBL" id="ACF44425.1"/>
    </source>
</evidence>
<evidence type="ECO:0000256" key="1">
    <source>
        <dbReference type="SAM" id="MobiDB-lite"/>
    </source>
</evidence>
<dbReference type="CDD" id="cd00093">
    <property type="entry name" value="HTH_XRE"/>
    <property type="match status" value="1"/>
</dbReference>
<dbReference type="HOGENOM" id="CLU_153788_0_4_10"/>
<feature type="compositionally biased region" description="Basic residues" evidence="1">
    <location>
        <begin position="90"/>
        <end position="109"/>
    </location>
</feature>
<proteinExistence type="predicted"/>
<feature type="region of interest" description="Disordered" evidence="1">
    <location>
        <begin position="87"/>
        <end position="109"/>
    </location>
</feature>